<gene>
    <name evidence="4" type="primary">LOC130495594</name>
</gene>
<name>A0A9W3BUN3_RAPSA</name>
<dbReference type="InterPro" id="IPR011992">
    <property type="entry name" value="EF-hand-dom_pair"/>
</dbReference>
<feature type="compositionally biased region" description="Polar residues" evidence="1">
    <location>
        <begin position="21"/>
        <end position="35"/>
    </location>
</feature>
<dbReference type="GO" id="GO:0004601">
    <property type="term" value="F:peroxidase activity"/>
    <property type="evidence" value="ECO:0007669"/>
    <property type="project" value="InterPro"/>
</dbReference>
<dbReference type="InterPro" id="IPR013623">
    <property type="entry name" value="NADPH_Ox"/>
</dbReference>
<evidence type="ECO:0000313" key="3">
    <source>
        <dbReference type="Proteomes" id="UP000504610"/>
    </source>
</evidence>
<dbReference type="Proteomes" id="UP000504610">
    <property type="component" value="Chromosome 6"/>
</dbReference>
<keyword evidence="3" id="KW-1185">Reference proteome</keyword>
<reference evidence="4" key="2">
    <citation type="submission" date="2025-08" db="UniProtKB">
        <authorList>
            <consortium name="RefSeq"/>
        </authorList>
    </citation>
    <scope>IDENTIFICATION</scope>
    <source>
        <tissue evidence="4">Leaf</tissue>
    </source>
</reference>
<dbReference type="Gene3D" id="1.10.238.10">
    <property type="entry name" value="EF-hand"/>
    <property type="match status" value="1"/>
</dbReference>
<evidence type="ECO:0000313" key="4">
    <source>
        <dbReference type="RefSeq" id="XP_056842991.1"/>
    </source>
</evidence>
<dbReference type="AlphaFoldDB" id="A0A9W3BUN3"/>
<sequence>MRRGSSGNDHELGILRRTNSDTKSNNAAIPSNRSAFSGPLGPSKRASKKNARFAEDLPRRSNSISGVGGGRGDEEYVEITLDIRDDSVAVHSVQQASPGGGPQDLEDPELTLLTKKTLESSLNKSTSLSFFRSTSSRIKNASRELRRVFSRRPSPAVRRVERTSSAAIHALKGLKFIATKTAAWPAVEERFDKLSLDSNGLLPSSKFWECLGMNKESKDFADQLFRALAHRNNISGDAITKDQLRFFWEQISDENFDAKLQVFFDM</sequence>
<proteinExistence type="predicted"/>
<dbReference type="KEGG" id="rsz:130495594"/>
<dbReference type="GeneID" id="130495594"/>
<dbReference type="SUPFAM" id="SSF47473">
    <property type="entry name" value="EF-hand"/>
    <property type="match status" value="1"/>
</dbReference>
<accession>A0A9W3BUN3</accession>
<organism evidence="3 4">
    <name type="scientific">Raphanus sativus</name>
    <name type="common">Radish</name>
    <name type="synonym">Raphanus raphanistrum var. sativus</name>
    <dbReference type="NCBI Taxonomy" id="3726"/>
    <lineage>
        <taxon>Eukaryota</taxon>
        <taxon>Viridiplantae</taxon>
        <taxon>Streptophyta</taxon>
        <taxon>Embryophyta</taxon>
        <taxon>Tracheophyta</taxon>
        <taxon>Spermatophyta</taxon>
        <taxon>Magnoliopsida</taxon>
        <taxon>eudicotyledons</taxon>
        <taxon>Gunneridae</taxon>
        <taxon>Pentapetalae</taxon>
        <taxon>rosids</taxon>
        <taxon>malvids</taxon>
        <taxon>Brassicales</taxon>
        <taxon>Brassicaceae</taxon>
        <taxon>Brassiceae</taxon>
        <taxon>Raphanus</taxon>
    </lineage>
</organism>
<evidence type="ECO:0000259" key="2">
    <source>
        <dbReference type="Pfam" id="PF08414"/>
    </source>
</evidence>
<protein>
    <submittedName>
        <fullName evidence="4">Respiratory burst oxidase homolog protein D-like</fullName>
    </submittedName>
</protein>
<reference evidence="3" key="1">
    <citation type="journal article" date="2019" name="Database">
        <title>The radish genome database (RadishGD): an integrated information resource for radish genomics.</title>
        <authorList>
            <person name="Yu H.J."/>
            <person name="Baek S."/>
            <person name="Lee Y.J."/>
            <person name="Cho A."/>
            <person name="Mun J.H."/>
        </authorList>
    </citation>
    <scope>NUCLEOTIDE SEQUENCE [LARGE SCALE GENOMIC DNA]</scope>
    <source>
        <strain evidence="3">cv. WK10039</strain>
    </source>
</reference>
<feature type="compositionally biased region" description="Basic and acidic residues" evidence="1">
    <location>
        <begin position="8"/>
        <end position="20"/>
    </location>
</feature>
<feature type="region of interest" description="Disordered" evidence="1">
    <location>
        <begin position="1"/>
        <end position="71"/>
    </location>
</feature>
<feature type="domain" description="NADPH oxidase Respiratory burst" evidence="2">
    <location>
        <begin position="159"/>
        <end position="258"/>
    </location>
</feature>
<dbReference type="OrthoDB" id="167398at2759"/>
<dbReference type="GO" id="GO:0050664">
    <property type="term" value="F:oxidoreductase activity, acting on NAD(P)H, oxygen as acceptor"/>
    <property type="evidence" value="ECO:0007669"/>
    <property type="project" value="InterPro"/>
</dbReference>
<dbReference type="Pfam" id="PF08414">
    <property type="entry name" value="NADPH_Ox"/>
    <property type="match status" value="1"/>
</dbReference>
<evidence type="ECO:0000256" key="1">
    <source>
        <dbReference type="SAM" id="MobiDB-lite"/>
    </source>
</evidence>
<dbReference type="RefSeq" id="XP_056842991.1">
    <property type="nucleotide sequence ID" value="XM_056987011.1"/>
</dbReference>